<dbReference type="Proteomes" id="UP000035009">
    <property type="component" value="Unassembled WGS sequence"/>
</dbReference>
<dbReference type="OrthoDB" id="1089802at2"/>
<dbReference type="EMBL" id="BAOP01000004">
    <property type="protein sequence ID" value="GAC78571.1"/>
    <property type="molecule type" value="Genomic_DNA"/>
</dbReference>
<protein>
    <submittedName>
        <fullName evidence="1">Uncharacterized protein</fullName>
    </submittedName>
</protein>
<keyword evidence="2" id="KW-1185">Reference proteome</keyword>
<gene>
    <name evidence="1" type="ORF">GM1_004_00160</name>
</gene>
<dbReference type="RefSeq" id="WP_008376657.1">
    <property type="nucleotide sequence ID" value="NZ_BAOP01000004.1"/>
</dbReference>
<dbReference type="AlphaFoldDB" id="M3TAX5"/>
<reference evidence="1 2" key="1">
    <citation type="submission" date="2013-02" db="EMBL/GenBank/DDBJ databases">
        <title>Whole genome shotgun sequence of Gordonia malaquae NBRC 108250.</title>
        <authorList>
            <person name="Yoshida I."/>
            <person name="Hosoyama A."/>
            <person name="Tsuchikane K."/>
            <person name="Ando Y."/>
            <person name="Baba S."/>
            <person name="Ohji S."/>
            <person name="Hamada M."/>
            <person name="Tamura T."/>
            <person name="Yamazoe A."/>
            <person name="Yamazaki S."/>
            <person name="Fujita N."/>
        </authorList>
    </citation>
    <scope>NUCLEOTIDE SEQUENCE [LARGE SCALE GENOMIC DNA]</scope>
    <source>
        <strain evidence="1 2">NBRC 108250</strain>
    </source>
</reference>
<sequence length="443" mass="48802">MATSRGYLIVGDAQQDPAVRALFDRAVEQVEAGTAVVDAAYPVGVVTDGQKILGSGLLEYRVGVGAGPAETFDADSAWAFVERLRLLIGWNEMDYQLQMWVERRLGAPYFVNRGRDWDQEWVLRPEADTSGVPYSFYDFACRIAIGELKHGPSYASVSANRIFGWVSALGSDLPGRLKKHGSGDLPADLARLQTDDVTITANDAVAVIRIVIRNDSAQVYEVVLDHLVRLVDSTDFPRSYAIEFRGPTKVCLPIKGLPKKGVHQLFAAAARHPELHELIERYARSAMREDAWYENLHDEQCAMPGTFAVFALGMADRRFAPLVRDYLELVDGEHQSLQAKFVEAYIDSHGATPESLAYLVACAGNIQHLRHRSTYPAMMANPDSLGALLALRGTDFAWRAALFALWGRDADSDRGAVSIVAKGPDGLKPLYNQVFDLSGQETT</sequence>
<comment type="caution">
    <text evidence="1">The sequence shown here is derived from an EMBL/GenBank/DDBJ whole genome shotgun (WGS) entry which is preliminary data.</text>
</comment>
<proteinExistence type="predicted"/>
<dbReference type="STRING" id="410332.SAMN04488550_2691"/>
<evidence type="ECO:0000313" key="2">
    <source>
        <dbReference type="Proteomes" id="UP000035009"/>
    </source>
</evidence>
<dbReference type="eggNOG" id="ENOG502Z8QV">
    <property type="taxonomic scope" value="Bacteria"/>
</dbReference>
<organism evidence="1 2">
    <name type="scientific">Gordonia malaquae NBRC 108250</name>
    <dbReference type="NCBI Taxonomy" id="1223542"/>
    <lineage>
        <taxon>Bacteria</taxon>
        <taxon>Bacillati</taxon>
        <taxon>Actinomycetota</taxon>
        <taxon>Actinomycetes</taxon>
        <taxon>Mycobacteriales</taxon>
        <taxon>Gordoniaceae</taxon>
        <taxon>Gordonia</taxon>
    </lineage>
</organism>
<evidence type="ECO:0000313" key="1">
    <source>
        <dbReference type="EMBL" id="GAC78571.1"/>
    </source>
</evidence>
<dbReference type="InterPro" id="IPR046136">
    <property type="entry name" value="DUF6138"/>
</dbReference>
<accession>M3TAX5</accession>
<dbReference type="Pfam" id="PF19635">
    <property type="entry name" value="DUF6138"/>
    <property type="match status" value="1"/>
</dbReference>
<name>M3TAX5_GORML</name>